<reference evidence="3" key="1">
    <citation type="journal article" date="2014" name="Int. J. Syst. Evol. Microbiol.">
        <title>Complete genome of a new Firmicutes species belonging to the dominant human colonic microbiota ('Ruminococcus bicirculans') reveals two chromosomes and a selective capacity to utilize plant glucans.</title>
        <authorList>
            <consortium name="NISC Comparative Sequencing Program"/>
            <person name="Wegmann U."/>
            <person name="Louis P."/>
            <person name="Goesmann A."/>
            <person name="Henrissat B."/>
            <person name="Duncan S.H."/>
            <person name="Flint H.J."/>
        </authorList>
    </citation>
    <scope>NUCLEOTIDE SEQUENCE</scope>
    <source>
        <strain evidence="3">VKM Ac-1246</strain>
    </source>
</reference>
<gene>
    <name evidence="3" type="ORF">GCM10017579_30940</name>
</gene>
<evidence type="ECO:0000313" key="3">
    <source>
        <dbReference type="EMBL" id="GLJ69058.1"/>
    </source>
</evidence>
<dbReference type="Gene3D" id="3.40.50.2000">
    <property type="entry name" value="Glycogen Phosphorylase B"/>
    <property type="match status" value="2"/>
</dbReference>
<proteinExistence type="predicted"/>
<dbReference type="Pfam" id="PF13692">
    <property type="entry name" value="Glyco_trans_1_4"/>
    <property type="match status" value="1"/>
</dbReference>
<sequence length="407" mass="43557">MSLLAYPSTGSGHRLEDGPSVLSLYEGFFAGGARILHTAVVRALDATTPQRHSVLSLSDRVQREFTAQRISSDNSYRRLTAAGVPVRALRRMPTGPVTTSQLKRVAQSVAKADVVLSLKEQPLTVLGKVGTSGTPLIACLHRSDPEHQGAGVQELVELDRAGLLTAAVCCAVSTQRAYHEATGIPLERLPVLPNGVDLYKFRTDAALRAGKRAELGVVGDAPVVMIAARFDAMKNIPLFVRSARRFVREHPDAHLVMCGAGMTADNPAFAALVAEELGTWPALETNLHALGIQSQMAPLYNAADLITLTSAFGEAAPLCLLEGMACGAVPVTTPVGDAAAMVGDPRLVASFDPAETAESWKAAFAQREEHFERIFRNRQRLSEQRLFDAYARLISDSAASAEIPMAV</sequence>
<evidence type="ECO:0000256" key="1">
    <source>
        <dbReference type="ARBA" id="ARBA00022676"/>
    </source>
</evidence>
<organism evidence="3 4">
    <name type="scientific">Nocardioides luteus</name>
    <dbReference type="NCBI Taxonomy" id="1844"/>
    <lineage>
        <taxon>Bacteria</taxon>
        <taxon>Bacillati</taxon>
        <taxon>Actinomycetota</taxon>
        <taxon>Actinomycetes</taxon>
        <taxon>Propionibacteriales</taxon>
        <taxon>Nocardioidaceae</taxon>
        <taxon>Nocardioides</taxon>
    </lineage>
</organism>
<dbReference type="EMBL" id="BSEL01000005">
    <property type="protein sequence ID" value="GLJ69058.1"/>
    <property type="molecule type" value="Genomic_DNA"/>
</dbReference>
<keyword evidence="1" id="KW-0328">Glycosyltransferase</keyword>
<dbReference type="RefSeq" id="WP_189117535.1">
    <property type="nucleotide sequence ID" value="NZ_BMRK01000003.1"/>
</dbReference>
<keyword evidence="2" id="KW-0808">Transferase</keyword>
<dbReference type="SUPFAM" id="SSF53756">
    <property type="entry name" value="UDP-Glycosyltransferase/glycogen phosphorylase"/>
    <property type="match status" value="1"/>
</dbReference>
<dbReference type="PANTHER" id="PTHR12526">
    <property type="entry name" value="GLYCOSYLTRANSFERASE"/>
    <property type="match status" value="1"/>
</dbReference>
<evidence type="ECO:0000256" key="2">
    <source>
        <dbReference type="ARBA" id="ARBA00022679"/>
    </source>
</evidence>
<name>A0ABQ5SY04_9ACTN</name>
<accession>A0ABQ5SY04</accession>
<protein>
    <submittedName>
        <fullName evidence="3">Uncharacterized protein</fullName>
    </submittedName>
</protein>
<reference evidence="3" key="2">
    <citation type="submission" date="2023-01" db="EMBL/GenBank/DDBJ databases">
        <authorList>
            <person name="Sun Q."/>
            <person name="Evtushenko L."/>
        </authorList>
    </citation>
    <scope>NUCLEOTIDE SEQUENCE</scope>
    <source>
        <strain evidence="3">VKM Ac-1246</strain>
    </source>
</reference>
<keyword evidence="4" id="KW-1185">Reference proteome</keyword>
<comment type="caution">
    <text evidence="3">The sequence shown here is derived from an EMBL/GenBank/DDBJ whole genome shotgun (WGS) entry which is preliminary data.</text>
</comment>
<dbReference type="Proteomes" id="UP001142292">
    <property type="component" value="Unassembled WGS sequence"/>
</dbReference>
<dbReference type="PANTHER" id="PTHR12526:SF510">
    <property type="entry name" value="D-INOSITOL 3-PHOSPHATE GLYCOSYLTRANSFERASE"/>
    <property type="match status" value="1"/>
</dbReference>
<evidence type="ECO:0000313" key="4">
    <source>
        <dbReference type="Proteomes" id="UP001142292"/>
    </source>
</evidence>